<name>G4TAB8_SERID</name>
<dbReference type="AlphaFoldDB" id="G4TAB8"/>
<dbReference type="HOGENOM" id="CLU_874828_0_0_1"/>
<keyword evidence="3" id="KW-1185">Reference proteome</keyword>
<organism evidence="2 3">
    <name type="scientific">Serendipita indica (strain DSM 11827)</name>
    <name type="common">Root endophyte fungus</name>
    <name type="synonym">Piriformospora indica</name>
    <dbReference type="NCBI Taxonomy" id="1109443"/>
    <lineage>
        <taxon>Eukaryota</taxon>
        <taxon>Fungi</taxon>
        <taxon>Dikarya</taxon>
        <taxon>Basidiomycota</taxon>
        <taxon>Agaricomycotina</taxon>
        <taxon>Agaricomycetes</taxon>
        <taxon>Sebacinales</taxon>
        <taxon>Serendipitaceae</taxon>
        <taxon>Serendipita</taxon>
    </lineage>
</organism>
<feature type="region of interest" description="Disordered" evidence="1">
    <location>
        <begin position="233"/>
        <end position="302"/>
    </location>
</feature>
<evidence type="ECO:0000313" key="2">
    <source>
        <dbReference type="EMBL" id="CCA68261.1"/>
    </source>
</evidence>
<feature type="compositionally biased region" description="Basic and acidic residues" evidence="1">
    <location>
        <begin position="247"/>
        <end position="258"/>
    </location>
</feature>
<proteinExistence type="predicted"/>
<dbReference type="Proteomes" id="UP000007148">
    <property type="component" value="Unassembled WGS sequence"/>
</dbReference>
<protein>
    <submittedName>
        <fullName evidence="2">Uncharacterized protein</fullName>
    </submittedName>
</protein>
<evidence type="ECO:0000313" key="3">
    <source>
        <dbReference type="Proteomes" id="UP000007148"/>
    </source>
</evidence>
<sequence length="302" mass="33532">MSNQTLYEPIQATPKPADRLVFSDPALIDTIYTSRHKKKPTWLTSTIGPVTTLFSISSNGTLRSFAVIHWDTNAPSKSDIQVEVNGQTVTAERFGVKAQGFLNKNAKSSTFYLGDLLCYWTFERYDLGIGGTSILSDAPVWNCYACTTPVSPPPTQSKWKHLLKPKAVETRQPLATYRPTYGTVKSAERMSIYPDGMPFIGLLLTSLILLDVKREDWKKVQSATQPADVEAVLRQDATGNLPMYTPERTDEPSTRSELHPTLPTTSPWRWTPPSTSQPQAQNATPRLKRSTSAVATELSTHS</sequence>
<evidence type="ECO:0000256" key="1">
    <source>
        <dbReference type="SAM" id="MobiDB-lite"/>
    </source>
</evidence>
<dbReference type="InParanoid" id="G4TAB8"/>
<gene>
    <name evidence="2" type="ORF">PIIN_02126</name>
</gene>
<feature type="compositionally biased region" description="Polar residues" evidence="1">
    <location>
        <begin position="277"/>
        <end position="302"/>
    </location>
</feature>
<dbReference type="OrthoDB" id="3266354at2759"/>
<feature type="compositionally biased region" description="Low complexity" evidence="1">
    <location>
        <begin position="260"/>
        <end position="276"/>
    </location>
</feature>
<dbReference type="EMBL" id="CAFZ01000029">
    <property type="protein sequence ID" value="CCA68261.1"/>
    <property type="molecule type" value="Genomic_DNA"/>
</dbReference>
<reference evidence="2 3" key="1">
    <citation type="journal article" date="2011" name="PLoS Pathog.">
        <title>Endophytic Life Strategies Decoded by Genome and Transcriptome Analyses of the Mutualistic Root Symbiont Piriformospora indica.</title>
        <authorList>
            <person name="Zuccaro A."/>
            <person name="Lahrmann U."/>
            <person name="Guldener U."/>
            <person name="Langen G."/>
            <person name="Pfiffi S."/>
            <person name="Biedenkopf D."/>
            <person name="Wong P."/>
            <person name="Samans B."/>
            <person name="Grimm C."/>
            <person name="Basiewicz M."/>
            <person name="Murat C."/>
            <person name="Martin F."/>
            <person name="Kogel K.H."/>
        </authorList>
    </citation>
    <scope>NUCLEOTIDE SEQUENCE [LARGE SCALE GENOMIC DNA]</scope>
    <source>
        <strain evidence="2 3">DSM 11827</strain>
    </source>
</reference>
<accession>G4TAB8</accession>
<comment type="caution">
    <text evidence="2">The sequence shown here is derived from an EMBL/GenBank/DDBJ whole genome shotgun (WGS) entry which is preliminary data.</text>
</comment>